<accession>A0A0B5IVV5</accession>
<feature type="transmembrane region" description="Helical" evidence="1">
    <location>
        <begin position="28"/>
        <end position="46"/>
    </location>
</feature>
<name>A0A0B5IVV5_9VIRU</name>
<keyword evidence="1" id="KW-0472">Membrane</keyword>
<evidence type="ECO:0000256" key="1">
    <source>
        <dbReference type="SAM" id="Phobius"/>
    </source>
</evidence>
<keyword evidence="1" id="KW-0812">Transmembrane</keyword>
<dbReference type="KEGG" id="vg:23461710"/>
<reference evidence="2 3" key="1">
    <citation type="journal article" date="2015" name="Parasitol. Res.">
        <title>Viruses in close associations with free-living amoebae.</title>
        <authorList>
            <person name="Scheid P."/>
        </authorList>
    </citation>
    <scope>NUCLEOTIDE SEQUENCE [LARGE SCALE GENOMIC DNA]</scope>
    <source>
        <strain evidence="2">KlaHel</strain>
    </source>
</reference>
<dbReference type="EMBL" id="KP136319">
    <property type="protein sequence ID" value="AJF96793.1"/>
    <property type="molecule type" value="Genomic_DNA"/>
</dbReference>
<evidence type="ECO:0000313" key="2">
    <source>
        <dbReference type="EMBL" id="AJF96793.1"/>
    </source>
</evidence>
<sequence length="108" mass="12597">MLGAVVEKKTKSDQPSLVIVTARPHRHLFFAPWLVPACFLVCNAFFCCDFGRVHQNCPWRQEVTPENPGCEDTFCQPIFLPTAKDRWRPRAAGHIFCRRQMTCRLVWY</sequence>
<keyword evidence="1" id="KW-1133">Transmembrane helix</keyword>
<dbReference type="Proteomes" id="UP000202511">
    <property type="component" value="Segment"/>
</dbReference>
<dbReference type="RefSeq" id="YP_009119028.1">
    <property type="nucleotide sequence ID" value="NC_026440.1"/>
</dbReference>
<dbReference type="GeneID" id="23461710"/>
<evidence type="ECO:0000313" key="3">
    <source>
        <dbReference type="Proteomes" id="UP000202511"/>
    </source>
</evidence>
<protein>
    <submittedName>
        <fullName evidence="2">Uncharacterized protein</fullName>
    </submittedName>
</protein>
<proteinExistence type="predicted"/>
<organism evidence="2 3">
    <name type="scientific">Pandoravirus inopinatum</name>
    <dbReference type="NCBI Taxonomy" id="1605721"/>
    <lineage>
        <taxon>Viruses</taxon>
        <taxon>Pandoravirus</taxon>
    </lineage>
</organism>